<protein>
    <recommendedName>
        <fullName evidence="9">G-protein coupled receptors family 1 profile domain-containing protein</fullName>
    </recommendedName>
</protein>
<feature type="transmembrane region" description="Helical" evidence="6">
    <location>
        <begin position="96"/>
        <end position="118"/>
    </location>
</feature>
<dbReference type="PANTHER" id="PTHR23128:SF132">
    <property type="entry name" value="SERPENTINE RECEPTOR, CLASS E (EPSILON)-RELATED"/>
    <property type="match status" value="1"/>
</dbReference>
<feature type="transmembrane region" description="Helical" evidence="6">
    <location>
        <begin position="225"/>
        <end position="242"/>
    </location>
</feature>
<comment type="subcellular location">
    <subcellularLocation>
        <location evidence="1">Membrane</location>
        <topology evidence="1">Multi-pass membrane protein</topology>
    </subcellularLocation>
</comment>
<comment type="caution">
    <text evidence="7">The sequence shown here is derived from an EMBL/GenBank/DDBJ whole genome shotgun (WGS) entry which is preliminary data.</text>
</comment>
<feature type="compositionally biased region" description="Acidic residues" evidence="5">
    <location>
        <begin position="268"/>
        <end position="279"/>
    </location>
</feature>
<evidence type="ECO:0000313" key="7">
    <source>
        <dbReference type="EMBL" id="TKR79815.1"/>
    </source>
</evidence>
<evidence type="ECO:0008006" key="9">
    <source>
        <dbReference type="Google" id="ProtNLM"/>
    </source>
</evidence>
<evidence type="ECO:0000256" key="1">
    <source>
        <dbReference type="ARBA" id="ARBA00004141"/>
    </source>
</evidence>
<dbReference type="GO" id="GO:0016020">
    <property type="term" value="C:membrane"/>
    <property type="evidence" value="ECO:0007669"/>
    <property type="project" value="UniProtKB-SubCell"/>
</dbReference>
<feature type="transmembrane region" description="Helical" evidence="6">
    <location>
        <begin position="54"/>
        <end position="76"/>
    </location>
</feature>
<keyword evidence="2 6" id="KW-0812">Transmembrane</keyword>
<dbReference type="Pfam" id="PF10292">
    <property type="entry name" value="7TM_GPCR_Srab"/>
    <property type="match status" value="1"/>
</dbReference>
<dbReference type="EMBL" id="AZBU02000004">
    <property type="protein sequence ID" value="TKR79815.1"/>
    <property type="molecule type" value="Genomic_DNA"/>
</dbReference>
<accession>A0A4V6A2M9</accession>
<evidence type="ECO:0000313" key="8">
    <source>
        <dbReference type="Proteomes" id="UP000298663"/>
    </source>
</evidence>
<evidence type="ECO:0000256" key="4">
    <source>
        <dbReference type="ARBA" id="ARBA00023136"/>
    </source>
</evidence>
<sequence>MDSCIEIGVKKIPVFASPGISYLELSNCFLALFTNGYFICLLRRPFFHVNLRILLFHFSLCFMFLSGSRFVLLLNYFGKFLGLQTDYVLSIFHDSFIYVVLNCSVVIACERILASVWVDSYEKARQWWIASLLTTTSMLMNGGIAYFVYLMIGKCVKIKPGRVSGSVETDYVLLAYLGIFLLNAGSLLAFVLIRYDNEKKWKNALRKRLTHKYQIMENIRTAKQLLVALLIAFALSVFLSIFKERDSSTDVGNRETALSRQLAVQEIAPDEEQSGPEADEERRHGRGG</sequence>
<evidence type="ECO:0000256" key="3">
    <source>
        <dbReference type="ARBA" id="ARBA00022989"/>
    </source>
</evidence>
<evidence type="ECO:0000256" key="5">
    <source>
        <dbReference type="SAM" id="MobiDB-lite"/>
    </source>
</evidence>
<keyword evidence="3 6" id="KW-1133">Transmembrane helix</keyword>
<feature type="transmembrane region" description="Helical" evidence="6">
    <location>
        <begin position="130"/>
        <end position="152"/>
    </location>
</feature>
<feature type="transmembrane region" description="Helical" evidence="6">
    <location>
        <begin position="20"/>
        <end position="42"/>
    </location>
</feature>
<evidence type="ECO:0000256" key="6">
    <source>
        <dbReference type="SAM" id="Phobius"/>
    </source>
</evidence>
<feature type="transmembrane region" description="Helical" evidence="6">
    <location>
        <begin position="172"/>
        <end position="193"/>
    </location>
</feature>
<feature type="region of interest" description="Disordered" evidence="5">
    <location>
        <begin position="267"/>
        <end position="288"/>
    </location>
</feature>
<dbReference type="Proteomes" id="UP000298663">
    <property type="component" value="Unassembled WGS sequence"/>
</dbReference>
<dbReference type="OrthoDB" id="5834256at2759"/>
<reference evidence="7 8" key="2">
    <citation type="journal article" date="2019" name="G3 (Bethesda)">
        <title>Hybrid Assembly of the Genome of the Entomopathogenic Nematode Steinernema carpocapsae Identifies the X-Chromosome.</title>
        <authorList>
            <person name="Serra L."/>
            <person name="Macchietto M."/>
            <person name="Macias-Munoz A."/>
            <person name="McGill C.J."/>
            <person name="Rodriguez I.M."/>
            <person name="Rodriguez B."/>
            <person name="Murad R."/>
            <person name="Mortazavi A."/>
        </authorList>
    </citation>
    <scope>NUCLEOTIDE SEQUENCE [LARGE SCALE GENOMIC DNA]</scope>
    <source>
        <strain evidence="7 8">ALL</strain>
    </source>
</reference>
<reference evidence="7 8" key="1">
    <citation type="journal article" date="2015" name="Genome Biol.">
        <title>Comparative genomics of Steinernema reveals deeply conserved gene regulatory networks.</title>
        <authorList>
            <person name="Dillman A.R."/>
            <person name="Macchietto M."/>
            <person name="Porter C.F."/>
            <person name="Rogers A."/>
            <person name="Williams B."/>
            <person name="Antoshechkin I."/>
            <person name="Lee M.M."/>
            <person name="Goodwin Z."/>
            <person name="Lu X."/>
            <person name="Lewis E.E."/>
            <person name="Goodrich-Blair H."/>
            <person name="Stock S.P."/>
            <person name="Adams B.J."/>
            <person name="Sternberg P.W."/>
            <person name="Mortazavi A."/>
        </authorList>
    </citation>
    <scope>NUCLEOTIDE SEQUENCE [LARGE SCALE GENOMIC DNA]</scope>
    <source>
        <strain evidence="7 8">ALL</strain>
    </source>
</reference>
<dbReference type="AlphaFoldDB" id="A0A4V6A2M9"/>
<gene>
    <name evidence="7" type="ORF">L596_013980</name>
</gene>
<name>A0A4V6A2M9_STECR</name>
<dbReference type="PANTHER" id="PTHR23128">
    <property type="entry name" value="SERPENTINE RECEPTOR, CLASS E (EPSILON)-RELATED"/>
    <property type="match status" value="1"/>
</dbReference>
<keyword evidence="8" id="KW-1185">Reference proteome</keyword>
<dbReference type="InterPro" id="IPR019408">
    <property type="entry name" value="7TM_GPCR_serpentine_rcpt_Srab"/>
</dbReference>
<evidence type="ECO:0000256" key="2">
    <source>
        <dbReference type="ARBA" id="ARBA00022692"/>
    </source>
</evidence>
<keyword evidence="4 6" id="KW-0472">Membrane</keyword>
<organism evidence="7 8">
    <name type="scientific">Steinernema carpocapsae</name>
    <name type="common">Entomopathogenic nematode</name>
    <dbReference type="NCBI Taxonomy" id="34508"/>
    <lineage>
        <taxon>Eukaryota</taxon>
        <taxon>Metazoa</taxon>
        <taxon>Ecdysozoa</taxon>
        <taxon>Nematoda</taxon>
        <taxon>Chromadorea</taxon>
        <taxon>Rhabditida</taxon>
        <taxon>Tylenchina</taxon>
        <taxon>Panagrolaimomorpha</taxon>
        <taxon>Strongyloidoidea</taxon>
        <taxon>Steinernematidae</taxon>
        <taxon>Steinernema</taxon>
    </lineage>
</organism>
<dbReference type="STRING" id="34508.A0A4V6A2M9"/>
<proteinExistence type="predicted"/>